<evidence type="ECO:0000259" key="3">
    <source>
        <dbReference type="SMART" id="SM00939"/>
    </source>
</evidence>
<reference evidence="4 5" key="1">
    <citation type="submission" date="2024-09" db="EMBL/GenBank/DDBJ databases">
        <authorList>
            <person name="Sun Q."/>
            <person name="Mori K."/>
        </authorList>
    </citation>
    <scope>NUCLEOTIDE SEQUENCE [LARGE SCALE GENOMIC DNA]</scope>
    <source>
        <strain evidence="4 5">JCM 11411</strain>
    </source>
</reference>
<evidence type="ECO:0000313" key="4">
    <source>
        <dbReference type="EMBL" id="MFB9778190.1"/>
    </source>
</evidence>
<dbReference type="InterPro" id="IPR013736">
    <property type="entry name" value="Xaa-Pro_dipept_C"/>
</dbReference>
<dbReference type="Pfam" id="PF02129">
    <property type="entry name" value="Peptidase_S15"/>
    <property type="match status" value="1"/>
</dbReference>
<evidence type="ECO:0000313" key="5">
    <source>
        <dbReference type="Proteomes" id="UP001589587"/>
    </source>
</evidence>
<dbReference type="InterPro" id="IPR008979">
    <property type="entry name" value="Galactose-bd-like_sf"/>
</dbReference>
<evidence type="ECO:0000256" key="2">
    <source>
        <dbReference type="ARBA" id="ARBA00022801"/>
    </source>
</evidence>
<dbReference type="SUPFAM" id="SSF53474">
    <property type="entry name" value="alpha/beta-Hydrolases"/>
    <property type="match status" value="1"/>
</dbReference>
<dbReference type="RefSeq" id="WP_378373655.1">
    <property type="nucleotide sequence ID" value="NZ_JBHMAS010000002.1"/>
</dbReference>
<sequence length="515" mass="54742">MVAPLLAFGSPAAADPAPAPRIERIEVDPGVQLDAGVYKSSEPGQSPLIIIPPGYGAPNLLNIVTGAKLAAAGYDVIAYTPRGQWFSGGQNNLISEADIDDVSKIIDWAGTNLGSDTQRVGMTGISQGSVLSLMAAANDHRVRAVAAMSTSFRTETPLIVNNTWFSQFMTLVKGAQVVNPLGPDLVAIVRGKYDTGDRSELTEAFDSRAASTKLDALNSNDPAILIANGWQDAAFPPAGVTNFFDQLTTPKRLMLMPGDHMIPELGGLSGQPNESWDATYRWFDHYLKGSDNGANLQPPVHLEPVFGGAVAEFDSWQASIAPMERRYLGPTTNAADSIGDLSSAPTDSWSTSIVGGIDPAADSGPLILAGAGAPYDVRMPGLLNAVDRTKASVWSTTPMTQTRMISGAPQLTVPVTPSDADFTVVSYLYDVDEMGAATLLGHAPYTGTNLSPGATTDVRLSLQPLRYTVPVGHRLSLVIDTDDERYRSETATSERLTFGSTPTRPAILDIPWDQR</sequence>
<dbReference type="Pfam" id="PF08530">
    <property type="entry name" value="PepX_C"/>
    <property type="match status" value="1"/>
</dbReference>
<comment type="caution">
    <text evidence="4">The sequence shown here is derived from an EMBL/GenBank/DDBJ whole genome shotgun (WGS) entry which is preliminary data.</text>
</comment>
<dbReference type="SMART" id="SM00939">
    <property type="entry name" value="PepX_C"/>
    <property type="match status" value="1"/>
</dbReference>
<dbReference type="InterPro" id="IPR029058">
    <property type="entry name" value="AB_hydrolase_fold"/>
</dbReference>
<organism evidence="4 5">
    <name type="scientific">Rhodococcus baikonurensis</name>
    <dbReference type="NCBI Taxonomy" id="172041"/>
    <lineage>
        <taxon>Bacteria</taxon>
        <taxon>Bacillati</taxon>
        <taxon>Actinomycetota</taxon>
        <taxon>Actinomycetes</taxon>
        <taxon>Mycobacteriales</taxon>
        <taxon>Nocardiaceae</taxon>
        <taxon>Rhodococcus</taxon>
        <taxon>Rhodococcus erythropolis group</taxon>
    </lineage>
</organism>
<protein>
    <submittedName>
        <fullName evidence="4">Alpha/beta fold hydrolase</fullName>
    </submittedName>
</protein>
<dbReference type="Proteomes" id="UP001589587">
    <property type="component" value="Unassembled WGS sequence"/>
</dbReference>
<evidence type="ECO:0000256" key="1">
    <source>
        <dbReference type="ARBA" id="ARBA00008645"/>
    </source>
</evidence>
<dbReference type="Gene3D" id="2.60.120.260">
    <property type="entry name" value="Galactose-binding domain-like"/>
    <property type="match status" value="1"/>
</dbReference>
<dbReference type="PANTHER" id="PTHR22946:SF9">
    <property type="entry name" value="POLYKETIDE TRANSFERASE AF380"/>
    <property type="match status" value="1"/>
</dbReference>
<dbReference type="EMBL" id="JBHMAS010000002">
    <property type="protein sequence ID" value="MFB9778190.1"/>
    <property type="molecule type" value="Genomic_DNA"/>
</dbReference>
<accession>A0ABV5X6W6</accession>
<dbReference type="PANTHER" id="PTHR22946">
    <property type="entry name" value="DIENELACTONE HYDROLASE DOMAIN-CONTAINING PROTEIN-RELATED"/>
    <property type="match status" value="1"/>
</dbReference>
<proteinExistence type="inferred from homology"/>
<keyword evidence="2 4" id="KW-0378">Hydrolase</keyword>
<dbReference type="InterPro" id="IPR000383">
    <property type="entry name" value="Xaa-Pro-like_dom"/>
</dbReference>
<name>A0ABV5X6W6_9NOCA</name>
<dbReference type="Gene3D" id="3.40.50.1820">
    <property type="entry name" value="alpha/beta hydrolase"/>
    <property type="match status" value="2"/>
</dbReference>
<gene>
    <name evidence="4" type="ORF">ACFFQ6_00730</name>
</gene>
<dbReference type="InterPro" id="IPR050261">
    <property type="entry name" value="FrsA_esterase"/>
</dbReference>
<comment type="similarity">
    <text evidence="1">Belongs to the AB hydrolase superfamily.</text>
</comment>
<keyword evidence="5" id="KW-1185">Reference proteome</keyword>
<dbReference type="GO" id="GO:0016787">
    <property type="term" value="F:hydrolase activity"/>
    <property type="evidence" value="ECO:0007669"/>
    <property type="project" value="UniProtKB-KW"/>
</dbReference>
<feature type="domain" description="Xaa-Pro dipeptidyl-peptidase C-terminal" evidence="3">
    <location>
        <begin position="280"/>
        <end position="506"/>
    </location>
</feature>
<dbReference type="SUPFAM" id="SSF49785">
    <property type="entry name" value="Galactose-binding domain-like"/>
    <property type="match status" value="1"/>
</dbReference>